<proteinExistence type="predicted"/>
<evidence type="ECO:0000313" key="2">
    <source>
        <dbReference type="EMBL" id="SPC17380.1"/>
    </source>
</evidence>
<dbReference type="EMBL" id="OGUS01000131">
    <property type="protein sequence ID" value="SPC17380.1"/>
    <property type="molecule type" value="Genomic_DNA"/>
</dbReference>
<protein>
    <submittedName>
        <fullName evidence="2">Signal peptide protein (Modular protein)</fullName>
    </submittedName>
</protein>
<evidence type="ECO:0000256" key="1">
    <source>
        <dbReference type="SAM" id="SignalP"/>
    </source>
</evidence>
<keyword evidence="1" id="KW-0732">Signal</keyword>
<name>A0A375GDB3_9BURK</name>
<dbReference type="Proteomes" id="UP000256862">
    <property type="component" value="Chromosome CO2235"/>
</dbReference>
<feature type="chain" id="PRO_5016665141" evidence="1">
    <location>
        <begin position="48"/>
        <end position="112"/>
    </location>
</feature>
<feature type="signal peptide" evidence="1">
    <location>
        <begin position="1"/>
        <end position="47"/>
    </location>
</feature>
<sequence length="112" mass="12089">MHKLMVPTYSALRDGKDSHLQRRWKMLKKVLLLTVAGAALGAGAASAGTMGARDPYTDGAKAGKYDVYADGARVTHRRDVYTDGARATGGRDVFTDGARVTNRDGFVEDDKK</sequence>
<dbReference type="AlphaFoldDB" id="A0A375GDB3"/>
<reference evidence="2" key="1">
    <citation type="submission" date="2018-01" db="EMBL/GenBank/DDBJ databases">
        <authorList>
            <person name="Clerissi C."/>
        </authorList>
    </citation>
    <scope>NUCLEOTIDE SEQUENCE</scope>
    <source>
        <strain evidence="2">Cupriavidus oxalaticus LMG 2235</strain>
    </source>
</reference>
<comment type="caution">
    <text evidence="2">The sequence shown here is derived from an EMBL/GenBank/DDBJ whole genome shotgun (WGS) entry which is preliminary data.</text>
</comment>
<accession>A0A375GDB3</accession>
<gene>
    <name evidence="2" type="ORF">CO2235_90254</name>
</gene>
<organism evidence="2">
    <name type="scientific">Cupriavidus oxalaticus</name>
    <dbReference type="NCBI Taxonomy" id="96344"/>
    <lineage>
        <taxon>Bacteria</taxon>
        <taxon>Pseudomonadati</taxon>
        <taxon>Pseudomonadota</taxon>
        <taxon>Betaproteobacteria</taxon>
        <taxon>Burkholderiales</taxon>
        <taxon>Burkholderiaceae</taxon>
        <taxon>Cupriavidus</taxon>
    </lineage>
</organism>